<feature type="transmembrane region" description="Helical" evidence="1">
    <location>
        <begin position="203"/>
        <end position="221"/>
    </location>
</feature>
<feature type="domain" description="Alpha/beta-hydrolase catalytic" evidence="2">
    <location>
        <begin position="348"/>
        <end position="493"/>
    </location>
</feature>
<dbReference type="Proteomes" id="UP000565711">
    <property type="component" value="Unassembled WGS sequence"/>
</dbReference>
<dbReference type="EMBL" id="JAAXOP010000009">
    <property type="protein sequence ID" value="NKY52002.1"/>
    <property type="molecule type" value="Genomic_DNA"/>
</dbReference>
<name>A0A846Y1W0_9NOCA</name>
<reference evidence="4 5" key="1">
    <citation type="submission" date="2020-04" db="EMBL/GenBank/DDBJ databases">
        <title>MicrobeNet Type strains.</title>
        <authorList>
            <person name="Nicholson A.C."/>
        </authorList>
    </citation>
    <scope>NUCLEOTIDE SEQUENCE [LARGE SCALE GENOMIC DNA]</scope>
    <source>
        <strain evidence="4 5">JCM 12354</strain>
    </source>
</reference>
<evidence type="ECO:0000259" key="2">
    <source>
        <dbReference type="Pfam" id="PF10081"/>
    </source>
</evidence>
<evidence type="ECO:0000259" key="3">
    <source>
        <dbReference type="Pfam" id="PF15420"/>
    </source>
</evidence>
<accession>A0A846Y1W0</accession>
<feature type="domain" description="Alpha/beta-hydrolase N-terminal" evidence="3">
    <location>
        <begin position="153"/>
        <end position="341"/>
    </location>
</feature>
<feature type="transmembrane region" description="Helical" evidence="1">
    <location>
        <begin position="273"/>
        <end position="293"/>
    </location>
</feature>
<keyword evidence="1" id="KW-0472">Membrane</keyword>
<dbReference type="InterPro" id="IPR027787">
    <property type="entry name" value="Alpha/beta-hydrolase_catalytic"/>
</dbReference>
<dbReference type="InterPro" id="IPR027788">
    <property type="entry name" value="Alpha/beta-hydrolase_N_dom"/>
</dbReference>
<evidence type="ECO:0000313" key="5">
    <source>
        <dbReference type="Proteomes" id="UP000565711"/>
    </source>
</evidence>
<evidence type="ECO:0008006" key="6">
    <source>
        <dbReference type="Google" id="ProtNLM"/>
    </source>
</evidence>
<organism evidence="4 5">
    <name type="scientific">Nocardia vermiculata</name>
    <dbReference type="NCBI Taxonomy" id="257274"/>
    <lineage>
        <taxon>Bacteria</taxon>
        <taxon>Bacillati</taxon>
        <taxon>Actinomycetota</taxon>
        <taxon>Actinomycetes</taxon>
        <taxon>Mycobacteriales</taxon>
        <taxon>Nocardiaceae</taxon>
        <taxon>Nocardia</taxon>
    </lineage>
</organism>
<feature type="domain" description="Alpha/beta-hydrolase catalytic" evidence="2">
    <location>
        <begin position="501"/>
        <end position="565"/>
    </location>
</feature>
<keyword evidence="1" id="KW-1133">Transmembrane helix</keyword>
<dbReference type="AlphaFoldDB" id="A0A846Y1W0"/>
<feature type="transmembrane region" description="Helical" evidence="1">
    <location>
        <begin position="139"/>
        <end position="157"/>
    </location>
</feature>
<proteinExistence type="predicted"/>
<keyword evidence="1" id="KW-0812">Transmembrane</keyword>
<dbReference type="Pfam" id="PF15420">
    <property type="entry name" value="Abhydrolase_9_N"/>
    <property type="match status" value="1"/>
</dbReference>
<sequence>MERSPEPTWRTGAVVRAAAPDHSTEVRARSPHRGRASLLRAVTLARRGRALLRQTCTAVRRRTGADLQRAGHLLLRGGRHGRGLVHTVVSRSRLHLGRVTRPLVQRTPRSAAHRTTRSAARQAPRSAARRFATLCSPRVGTIVAAASGIAVSLAPGLLPRTAIAQAILTALLILIALAAAGVGRKILGYFGVGTDRWARHRRAVVIGSTALVSTIAGYDWYWQNRLRGAMDFPALGPWYWLHWAVGVVAVLVPVMLFARGLHWAAGYAGRLPTAAAIAVTVLAGQFAVLPALVDRQQSAFAAADTTMDPTVVQPVSHSRSGSADSEVSWASLGAEGRKFVSDKGSSARVYIGLDSAPDLDSRIALALREIERAGGFRRGHLVLMIPTGSGWLDAKAAHGLDERFGGDATLVGMQYSKAPSWVTFLFAREDAERSARELFTALESRLATMDRPPELFVYGQSLGATAGSAIFAGDDDERSRVCAALWAGPPAAAVHHGGATVLANSSDPVVQWSPQLLWRAPDLTGTRTDAPHPPWLPVVSWVQTTADMLSALAPGPGHGHRYGTDQGTALGSC</sequence>
<evidence type="ECO:0000313" key="4">
    <source>
        <dbReference type="EMBL" id="NKY52002.1"/>
    </source>
</evidence>
<dbReference type="Pfam" id="PF10081">
    <property type="entry name" value="Abhydrolase_9"/>
    <property type="match status" value="2"/>
</dbReference>
<gene>
    <name evidence="4" type="ORF">HGA08_17420</name>
</gene>
<feature type="transmembrane region" description="Helical" evidence="1">
    <location>
        <begin position="163"/>
        <end position="182"/>
    </location>
</feature>
<protein>
    <recommendedName>
        <fullName evidence="6">Alpha/beta-hydrolase family protein</fullName>
    </recommendedName>
</protein>
<feature type="transmembrane region" description="Helical" evidence="1">
    <location>
        <begin position="241"/>
        <end position="261"/>
    </location>
</feature>
<keyword evidence="5" id="KW-1185">Reference proteome</keyword>
<evidence type="ECO:0000256" key="1">
    <source>
        <dbReference type="SAM" id="Phobius"/>
    </source>
</evidence>
<comment type="caution">
    <text evidence="4">The sequence shown here is derived from an EMBL/GenBank/DDBJ whole genome shotgun (WGS) entry which is preliminary data.</text>
</comment>